<dbReference type="Gene3D" id="1.10.630.10">
    <property type="entry name" value="Cytochrome P450"/>
    <property type="match status" value="1"/>
</dbReference>
<dbReference type="PANTHER" id="PTHR46696">
    <property type="entry name" value="P450, PUTATIVE (EUROFUNG)-RELATED"/>
    <property type="match status" value="1"/>
</dbReference>
<accession>A0A2P8HQY3</accession>
<dbReference type="CDD" id="cd11029">
    <property type="entry name" value="CYP107-like"/>
    <property type="match status" value="1"/>
</dbReference>
<dbReference type="PANTHER" id="PTHR46696:SF1">
    <property type="entry name" value="CYTOCHROME P450 YJIB-RELATED"/>
    <property type="match status" value="1"/>
</dbReference>
<keyword evidence="3" id="KW-0479">Metal-binding</keyword>
<dbReference type="InterPro" id="IPR001128">
    <property type="entry name" value="Cyt_P450"/>
</dbReference>
<evidence type="ECO:0000256" key="5">
    <source>
        <dbReference type="ARBA" id="ARBA00023004"/>
    </source>
</evidence>
<protein>
    <submittedName>
        <fullName evidence="7">Cytochrome P450</fullName>
    </submittedName>
</protein>
<keyword evidence="8" id="KW-1185">Reference proteome</keyword>
<keyword evidence="5" id="KW-0408">Iron</keyword>
<evidence type="ECO:0000256" key="2">
    <source>
        <dbReference type="ARBA" id="ARBA00022617"/>
    </source>
</evidence>
<evidence type="ECO:0000313" key="8">
    <source>
        <dbReference type="Proteomes" id="UP000241118"/>
    </source>
</evidence>
<dbReference type="SUPFAM" id="SSF48264">
    <property type="entry name" value="Cytochrome P450"/>
    <property type="match status" value="1"/>
</dbReference>
<dbReference type="FunFam" id="1.10.630.10:FF:000018">
    <property type="entry name" value="Cytochrome P450 monooxygenase"/>
    <property type="match status" value="1"/>
</dbReference>
<comment type="similarity">
    <text evidence="1">Belongs to the cytochrome P450 family.</text>
</comment>
<sequence length="408" mass="45514">MAPSTPAPGLFDYQYYQDPYPAFEWLRNNAPMHEFRFPVGDVPMWIVSRYDDVRELMGDPRFSTDATAWASDEFKASGMVLGEGTVFEKTLTVLDPPDHTRVRKLAMSAFTPRKIAQWKSAIEGVVAGALDRLAAQEQPDLMDYAGQVAAEVMGAFLGFRLDRYEDTISAIERAFNPAPDSQDDVRQAYGEIEQYARELIEEKRRQPGEDLASTLITARDGGDRLSEDELASMIALMILAGLDTTRNLVGSASLGLLDFPDQRKLLAEQPELIDAAVEEFLRYDGAFTIALFRFAKEDLEFGGVRLPAGAPVVAALQSANRDERKYVDPNRLDFTRTGPRHLGLGHGLHNCLGSALARLETKIALPALFNRFPELELAIPRDEIHYTEDWISRTVITFPVRLGADRGN</sequence>
<organism evidence="7 8">
    <name type="scientific">Saccharothrix carnea</name>
    <dbReference type="NCBI Taxonomy" id="1280637"/>
    <lineage>
        <taxon>Bacteria</taxon>
        <taxon>Bacillati</taxon>
        <taxon>Actinomycetota</taxon>
        <taxon>Actinomycetes</taxon>
        <taxon>Pseudonocardiales</taxon>
        <taxon>Pseudonocardiaceae</taxon>
        <taxon>Saccharothrix</taxon>
    </lineage>
</organism>
<evidence type="ECO:0000256" key="6">
    <source>
        <dbReference type="ARBA" id="ARBA00023033"/>
    </source>
</evidence>
<evidence type="ECO:0000256" key="3">
    <source>
        <dbReference type="ARBA" id="ARBA00022723"/>
    </source>
</evidence>
<dbReference type="Proteomes" id="UP000241118">
    <property type="component" value="Unassembled WGS sequence"/>
</dbReference>
<keyword evidence="6" id="KW-0503">Monooxygenase</keyword>
<reference evidence="7 8" key="1">
    <citation type="submission" date="2018-03" db="EMBL/GenBank/DDBJ databases">
        <title>Genomic Encyclopedia of Type Strains, Phase III (KMG-III): the genomes of soil and plant-associated and newly described type strains.</title>
        <authorList>
            <person name="Whitman W."/>
        </authorList>
    </citation>
    <scope>NUCLEOTIDE SEQUENCE [LARGE SCALE GENOMIC DNA]</scope>
    <source>
        <strain evidence="7 8">CGMCC 4.7097</strain>
    </source>
</reference>
<evidence type="ECO:0000256" key="4">
    <source>
        <dbReference type="ARBA" id="ARBA00023002"/>
    </source>
</evidence>
<evidence type="ECO:0000313" key="7">
    <source>
        <dbReference type="EMBL" id="PSL48625.1"/>
    </source>
</evidence>
<gene>
    <name evidence="7" type="ORF">B0I31_12412</name>
</gene>
<keyword evidence="2" id="KW-0349">Heme</keyword>
<proteinExistence type="inferred from homology"/>
<dbReference type="Pfam" id="PF00067">
    <property type="entry name" value="p450"/>
    <property type="match status" value="1"/>
</dbReference>
<name>A0A2P8HQY3_SACCR</name>
<dbReference type="AlphaFoldDB" id="A0A2P8HQY3"/>
<dbReference type="RefSeq" id="WP_219910982.1">
    <property type="nucleotide sequence ID" value="NZ_PYAX01000024.1"/>
</dbReference>
<dbReference type="PRINTS" id="PR00359">
    <property type="entry name" value="BP450"/>
</dbReference>
<dbReference type="InterPro" id="IPR036396">
    <property type="entry name" value="Cyt_P450_sf"/>
</dbReference>
<dbReference type="GO" id="GO:0005506">
    <property type="term" value="F:iron ion binding"/>
    <property type="evidence" value="ECO:0007669"/>
    <property type="project" value="InterPro"/>
</dbReference>
<dbReference type="GO" id="GO:0020037">
    <property type="term" value="F:heme binding"/>
    <property type="evidence" value="ECO:0007669"/>
    <property type="project" value="InterPro"/>
</dbReference>
<dbReference type="GO" id="GO:0004497">
    <property type="term" value="F:monooxygenase activity"/>
    <property type="evidence" value="ECO:0007669"/>
    <property type="project" value="UniProtKB-KW"/>
</dbReference>
<keyword evidence="4" id="KW-0560">Oxidoreductase</keyword>
<dbReference type="EMBL" id="PYAX01000024">
    <property type="protein sequence ID" value="PSL48625.1"/>
    <property type="molecule type" value="Genomic_DNA"/>
</dbReference>
<evidence type="ECO:0000256" key="1">
    <source>
        <dbReference type="ARBA" id="ARBA00010617"/>
    </source>
</evidence>
<dbReference type="InterPro" id="IPR002397">
    <property type="entry name" value="Cyt_P450_B"/>
</dbReference>
<dbReference type="GO" id="GO:0016705">
    <property type="term" value="F:oxidoreductase activity, acting on paired donors, with incorporation or reduction of molecular oxygen"/>
    <property type="evidence" value="ECO:0007669"/>
    <property type="project" value="InterPro"/>
</dbReference>
<comment type="caution">
    <text evidence="7">The sequence shown here is derived from an EMBL/GenBank/DDBJ whole genome shotgun (WGS) entry which is preliminary data.</text>
</comment>